<dbReference type="GO" id="GO:0003723">
    <property type="term" value="F:RNA binding"/>
    <property type="evidence" value="ECO:0007669"/>
    <property type="project" value="InterPro"/>
</dbReference>
<gene>
    <name evidence="4" type="ORF">ASIM_LOCUS3649</name>
</gene>
<evidence type="ECO:0000313" key="4">
    <source>
        <dbReference type="EMBL" id="VDK22033.1"/>
    </source>
</evidence>
<dbReference type="InterPro" id="IPR001568">
    <property type="entry name" value="RNase_T2-like"/>
</dbReference>
<evidence type="ECO:0000313" key="6">
    <source>
        <dbReference type="WBParaSite" id="ASIM_0000381601-mRNA-1"/>
    </source>
</evidence>
<dbReference type="InterPro" id="IPR036430">
    <property type="entry name" value="RNase_T2-like_sf"/>
</dbReference>
<dbReference type="Gene3D" id="3.90.730.10">
    <property type="entry name" value="Ribonuclease T2-like"/>
    <property type="match status" value="1"/>
</dbReference>
<keyword evidence="5" id="KW-1185">Reference proteome</keyword>
<proteinExistence type="inferred from homology"/>
<evidence type="ECO:0000256" key="1">
    <source>
        <dbReference type="ARBA" id="ARBA00007469"/>
    </source>
</evidence>
<name>A0A0M3J8B3_ANISI</name>
<feature type="chain" id="PRO_5043120806" evidence="3">
    <location>
        <begin position="25"/>
        <end position="75"/>
    </location>
</feature>
<reference evidence="6" key="1">
    <citation type="submission" date="2017-02" db="UniProtKB">
        <authorList>
            <consortium name="WormBaseParasite"/>
        </authorList>
    </citation>
    <scope>IDENTIFICATION</scope>
</reference>
<dbReference type="Pfam" id="PF00445">
    <property type="entry name" value="Ribonuclease_T2"/>
    <property type="match status" value="1"/>
</dbReference>
<sequence>MRLIGRVSFIFVAFVWVVVDSANAFSHGSDNSSQFDYFTFTQMYPTDVCLMDNDWRNGSCLVPQQSALWTIHGLW</sequence>
<dbReference type="WBParaSite" id="ASIM_0000381601-mRNA-1">
    <property type="protein sequence ID" value="ASIM_0000381601-mRNA-1"/>
    <property type="gene ID" value="ASIM_0000381601"/>
</dbReference>
<feature type="signal peptide" evidence="3">
    <location>
        <begin position="1"/>
        <end position="24"/>
    </location>
</feature>
<dbReference type="AlphaFoldDB" id="A0A0M3J8B3"/>
<organism evidence="6">
    <name type="scientific">Anisakis simplex</name>
    <name type="common">Herring worm</name>
    <dbReference type="NCBI Taxonomy" id="6269"/>
    <lineage>
        <taxon>Eukaryota</taxon>
        <taxon>Metazoa</taxon>
        <taxon>Ecdysozoa</taxon>
        <taxon>Nematoda</taxon>
        <taxon>Chromadorea</taxon>
        <taxon>Rhabditida</taxon>
        <taxon>Spirurina</taxon>
        <taxon>Ascaridomorpha</taxon>
        <taxon>Ascaridoidea</taxon>
        <taxon>Anisakidae</taxon>
        <taxon>Anisakis</taxon>
        <taxon>Anisakis simplex complex</taxon>
    </lineage>
</organism>
<comment type="similarity">
    <text evidence="1 2">Belongs to the RNase T2 family.</text>
</comment>
<accession>A0A0M3J8B3</accession>
<evidence type="ECO:0000313" key="5">
    <source>
        <dbReference type="Proteomes" id="UP000267096"/>
    </source>
</evidence>
<reference evidence="4 5" key="2">
    <citation type="submission" date="2018-11" db="EMBL/GenBank/DDBJ databases">
        <authorList>
            <consortium name="Pathogen Informatics"/>
        </authorList>
    </citation>
    <scope>NUCLEOTIDE SEQUENCE [LARGE SCALE GENOMIC DNA]</scope>
</reference>
<protein>
    <submittedName>
        <fullName evidence="6">Acid phosphatase</fullName>
    </submittedName>
</protein>
<dbReference type="SUPFAM" id="SSF55895">
    <property type="entry name" value="Ribonuclease Rh-like"/>
    <property type="match status" value="1"/>
</dbReference>
<evidence type="ECO:0000256" key="2">
    <source>
        <dbReference type="RuleBase" id="RU004328"/>
    </source>
</evidence>
<keyword evidence="3" id="KW-0732">Signal</keyword>
<dbReference type="OrthoDB" id="435754at2759"/>
<dbReference type="EMBL" id="UYRR01005816">
    <property type="protein sequence ID" value="VDK22033.1"/>
    <property type="molecule type" value="Genomic_DNA"/>
</dbReference>
<dbReference type="GO" id="GO:0033897">
    <property type="term" value="F:ribonuclease T2 activity"/>
    <property type="evidence" value="ECO:0007669"/>
    <property type="project" value="InterPro"/>
</dbReference>
<dbReference type="Proteomes" id="UP000267096">
    <property type="component" value="Unassembled WGS sequence"/>
</dbReference>
<evidence type="ECO:0000256" key="3">
    <source>
        <dbReference type="SAM" id="SignalP"/>
    </source>
</evidence>